<feature type="DNA-binding region" description="H-T-H motif" evidence="4">
    <location>
        <begin position="17"/>
        <end position="36"/>
    </location>
</feature>
<sequence length="180" mass="19944">MKEARRLFTLHGFQATSLDQIAGEARLTKGAIYHHFSNKTEIYAAIFEQQCVELTRLVSNASAEESDVWKRVLAQCEAFFDFSRLTALPLVPLHEVIGVLGWTRWREIEEKNTLAIVRDSVEALIAADMLKINNAELVSSVIHATLTDAAITAGRSGYSDKVRAEAIDVVTQMIGGLLVK</sequence>
<evidence type="ECO:0000256" key="1">
    <source>
        <dbReference type="ARBA" id="ARBA00023015"/>
    </source>
</evidence>
<dbReference type="EMBL" id="JAHWDQ010000007">
    <property type="protein sequence ID" value="MBW2942694.1"/>
    <property type="molecule type" value="Genomic_DNA"/>
</dbReference>
<comment type="caution">
    <text evidence="6">The sequence shown here is derived from an EMBL/GenBank/DDBJ whole genome shotgun (WGS) entry which is preliminary data.</text>
</comment>
<gene>
    <name evidence="6" type="ORF">KXJ70_17985</name>
</gene>
<evidence type="ECO:0000256" key="4">
    <source>
        <dbReference type="PROSITE-ProRule" id="PRU00335"/>
    </source>
</evidence>
<keyword evidence="7" id="KW-1185">Reference proteome</keyword>
<evidence type="ECO:0000256" key="2">
    <source>
        <dbReference type="ARBA" id="ARBA00023125"/>
    </source>
</evidence>
<keyword evidence="2 4" id="KW-0238">DNA-binding</keyword>
<reference evidence="6" key="1">
    <citation type="submission" date="2021-07" db="EMBL/GenBank/DDBJ databases">
        <title>Zhongshania sp. CAU 1632 isolated from seawater.</title>
        <authorList>
            <person name="Kim W."/>
        </authorList>
    </citation>
    <scope>NUCLEOTIDE SEQUENCE</scope>
    <source>
        <strain evidence="6">CAU 1632</strain>
    </source>
</reference>
<name>A0ABS6VWI4_9GAMM</name>
<protein>
    <submittedName>
        <fullName evidence="6">TetR family transcriptional regulator</fullName>
    </submittedName>
</protein>
<dbReference type="InterPro" id="IPR049484">
    <property type="entry name" value="Rv0078-like_C"/>
</dbReference>
<keyword evidence="3" id="KW-0804">Transcription</keyword>
<dbReference type="InterPro" id="IPR050109">
    <property type="entry name" value="HTH-type_TetR-like_transc_reg"/>
</dbReference>
<evidence type="ECO:0000313" key="7">
    <source>
        <dbReference type="Proteomes" id="UP001166291"/>
    </source>
</evidence>
<dbReference type="RefSeq" id="WP_219044940.1">
    <property type="nucleotide sequence ID" value="NZ_JAHWDQ010000007.1"/>
</dbReference>
<dbReference type="PANTHER" id="PTHR30055">
    <property type="entry name" value="HTH-TYPE TRANSCRIPTIONAL REGULATOR RUTR"/>
    <property type="match status" value="1"/>
</dbReference>
<accession>A0ABS6VWI4</accession>
<evidence type="ECO:0000256" key="3">
    <source>
        <dbReference type="ARBA" id="ARBA00023163"/>
    </source>
</evidence>
<dbReference type="PANTHER" id="PTHR30055:SF234">
    <property type="entry name" value="HTH-TYPE TRANSCRIPTIONAL REGULATOR BETI"/>
    <property type="match status" value="1"/>
</dbReference>
<evidence type="ECO:0000259" key="5">
    <source>
        <dbReference type="PROSITE" id="PS50977"/>
    </source>
</evidence>
<dbReference type="Pfam" id="PF00440">
    <property type="entry name" value="TetR_N"/>
    <property type="match status" value="1"/>
</dbReference>
<dbReference type="InterPro" id="IPR023772">
    <property type="entry name" value="DNA-bd_HTH_TetR-type_CS"/>
</dbReference>
<dbReference type="PROSITE" id="PS50977">
    <property type="entry name" value="HTH_TETR_2"/>
    <property type="match status" value="1"/>
</dbReference>
<evidence type="ECO:0000313" key="6">
    <source>
        <dbReference type="EMBL" id="MBW2942694.1"/>
    </source>
</evidence>
<organism evidence="6 7">
    <name type="scientific">Zhongshania aquimaris</name>
    <dbReference type="NCBI Taxonomy" id="2857107"/>
    <lineage>
        <taxon>Bacteria</taxon>
        <taxon>Pseudomonadati</taxon>
        <taxon>Pseudomonadota</taxon>
        <taxon>Gammaproteobacteria</taxon>
        <taxon>Cellvibrionales</taxon>
        <taxon>Spongiibacteraceae</taxon>
        <taxon>Zhongshania</taxon>
    </lineage>
</organism>
<proteinExistence type="predicted"/>
<dbReference type="Pfam" id="PF21351">
    <property type="entry name" value="TetR_C_41"/>
    <property type="match status" value="1"/>
</dbReference>
<feature type="domain" description="HTH tetR-type" evidence="5">
    <location>
        <begin position="1"/>
        <end position="54"/>
    </location>
</feature>
<dbReference type="InterPro" id="IPR001647">
    <property type="entry name" value="HTH_TetR"/>
</dbReference>
<keyword evidence="1" id="KW-0805">Transcription regulation</keyword>
<dbReference type="PROSITE" id="PS01081">
    <property type="entry name" value="HTH_TETR_1"/>
    <property type="match status" value="1"/>
</dbReference>
<dbReference type="Proteomes" id="UP001166291">
    <property type="component" value="Unassembled WGS sequence"/>
</dbReference>